<dbReference type="OrthoDB" id="5140755at2"/>
<evidence type="ECO:0000313" key="2">
    <source>
        <dbReference type="Proteomes" id="UP000292274"/>
    </source>
</evidence>
<dbReference type="InterPro" id="IPR011604">
    <property type="entry name" value="PDDEXK-like_dom_sf"/>
</dbReference>
<dbReference type="Proteomes" id="UP000292274">
    <property type="component" value="Unassembled WGS sequence"/>
</dbReference>
<proteinExistence type="predicted"/>
<dbReference type="RefSeq" id="WP_131303605.1">
    <property type="nucleotide sequence ID" value="NZ_SJJR01000006.1"/>
</dbReference>
<gene>
    <name evidence="1" type="ORF">E0H26_11610</name>
</gene>
<dbReference type="Gene3D" id="3.90.320.10">
    <property type="match status" value="1"/>
</dbReference>
<protein>
    <recommendedName>
        <fullName evidence="3">PD-(D/E)XK endonuclease-like domain-containing protein</fullName>
    </recommendedName>
</protein>
<organism evidence="1 2">
    <name type="scientific">Micromonospora zingiberis</name>
    <dbReference type="NCBI Taxonomy" id="2053011"/>
    <lineage>
        <taxon>Bacteria</taxon>
        <taxon>Bacillati</taxon>
        <taxon>Actinomycetota</taxon>
        <taxon>Actinomycetes</taxon>
        <taxon>Micromonosporales</taxon>
        <taxon>Micromonosporaceae</taxon>
        <taxon>Micromonospora</taxon>
    </lineage>
</organism>
<reference evidence="1 2" key="1">
    <citation type="submission" date="2019-02" db="EMBL/GenBank/DDBJ databases">
        <title>Jishengella sp. nov., isolated from a root of Zingiber montanum.</title>
        <authorList>
            <person name="Kuncharoen N."/>
            <person name="Kudo T."/>
            <person name="Masahiro Y."/>
            <person name="Ohkuma M."/>
            <person name="Tanasupawat S."/>
        </authorList>
    </citation>
    <scope>NUCLEOTIDE SEQUENCE [LARGE SCALE GENOMIC DNA]</scope>
    <source>
        <strain evidence="1 2">PLAI 1-1</strain>
    </source>
</reference>
<sequence length="266" mass="29016">MTTVEEFMKAAPARLGGNSPWASRYASELRRVVVEQANGSARNRQRHLGPSELGVPCDRQVVGKLAGLPATNHVVDPWASIVGTAVHAWLADAFTAANAGLDFPRWLAEQRVTPHPEHPGTADLYDAVETAVVDHKILGESSMAKVRSNSGPPIHYQIQLLLYGKGYRILGLPVTRVALAAYPRTSASLDGLYVWERATGPQDDALIEEVFKLTDRRKAMAEEILNGSKTLTDIPITADDDTCFFCPYYRPQSKRDNGPGCPGPNN</sequence>
<comment type="caution">
    <text evidence="1">The sequence shown here is derived from an EMBL/GenBank/DDBJ whole genome shotgun (WGS) entry which is preliminary data.</text>
</comment>
<evidence type="ECO:0008006" key="3">
    <source>
        <dbReference type="Google" id="ProtNLM"/>
    </source>
</evidence>
<accession>A0A4R0GPX6</accession>
<keyword evidence="2" id="KW-1185">Reference proteome</keyword>
<dbReference type="AlphaFoldDB" id="A0A4R0GPX6"/>
<dbReference type="EMBL" id="SJJR01000006">
    <property type="protein sequence ID" value="TCB97558.1"/>
    <property type="molecule type" value="Genomic_DNA"/>
</dbReference>
<name>A0A4R0GPX6_9ACTN</name>
<evidence type="ECO:0000313" key="1">
    <source>
        <dbReference type="EMBL" id="TCB97558.1"/>
    </source>
</evidence>